<evidence type="ECO:0000313" key="1">
    <source>
        <dbReference type="Proteomes" id="UP000887540"/>
    </source>
</evidence>
<dbReference type="InterPro" id="IPR004313">
    <property type="entry name" value="ARD"/>
</dbReference>
<dbReference type="InterPro" id="IPR011051">
    <property type="entry name" value="RmlC_Cupin_sf"/>
</dbReference>
<name>A0A914C7N8_9BILA</name>
<dbReference type="AlphaFoldDB" id="A0A914C7N8"/>
<dbReference type="WBParaSite" id="ACRNAN_Path_49.g185.t1">
    <property type="protein sequence ID" value="ACRNAN_Path_49.g185.t1"/>
    <property type="gene ID" value="ACRNAN_Path_49.g185"/>
</dbReference>
<dbReference type="SUPFAM" id="SSF51182">
    <property type="entry name" value="RmlC-like cupins"/>
    <property type="match status" value="1"/>
</dbReference>
<organism evidence="1 2">
    <name type="scientific">Acrobeloides nanus</name>
    <dbReference type="NCBI Taxonomy" id="290746"/>
    <lineage>
        <taxon>Eukaryota</taxon>
        <taxon>Metazoa</taxon>
        <taxon>Ecdysozoa</taxon>
        <taxon>Nematoda</taxon>
        <taxon>Chromadorea</taxon>
        <taxon>Rhabditida</taxon>
        <taxon>Tylenchina</taxon>
        <taxon>Cephalobomorpha</taxon>
        <taxon>Cephaloboidea</taxon>
        <taxon>Cephalobidae</taxon>
        <taxon>Acrobeloides</taxon>
    </lineage>
</organism>
<evidence type="ECO:0000313" key="2">
    <source>
        <dbReference type="WBParaSite" id="ACRNAN_Path_49.g185.t1"/>
    </source>
</evidence>
<sequence length="135" mass="15725">MVTQDQLQNNSGVVYYKVDLDDTLSMKKRLSRVRSEHSACPMDVLTIDESVIDLEDKLELLYEPVEKDEDVVYMVLEGSMYVDVEIEEDEWIRMQLERGDLVVIPKGLPHRCTTTPKNFVKIQRFCQKQDPMIQG</sequence>
<dbReference type="PANTHER" id="PTHR23418">
    <property type="entry name" value="ACIREDUCTONE DIOXYGENASE"/>
    <property type="match status" value="1"/>
</dbReference>
<dbReference type="GO" id="GO:0006555">
    <property type="term" value="P:methionine metabolic process"/>
    <property type="evidence" value="ECO:0007669"/>
    <property type="project" value="TreeGrafter"/>
</dbReference>
<accession>A0A914C7N8</accession>
<protein>
    <submittedName>
        <fullName evidence="2">Uncharacterized protein</fullName>
    </submittedName>
</protein>
<dbReference type="GO" id="GO:0010309">
    <property type="term" value="F:acireductone dioxygenase [iron(II)-requiring] activity"/>
    <property type="evidence" value="ECO:0007669"/>
    <property type="project" value="InterPro"/>
</dbReference>
<keyword evidence="1" id="KW-1185">Reference proteome</keyword>
<dbReference type="Gene3D" id="2.60.120.10">
    <property type="entry name" value="Jelly Rolls"/>
    <property type="match status" value="1"/>
</dbReference>
<dbReference type="Pfam" id="PF03079">
    <property type="entry name" value="ARD"/>
    <property type="match status" value="1"/>
</dbReference>
<dbReference type="PANTHER" id="PTHR23418:SF10">
    <property type="entry name" value="INACTIVE ACIREDUCTONE DIOXYGENASE 1-RELATED"/>
    <property type="match status" value="1"/>
</dbReference>
<dbReference type="InterPro" id="IPR014710">
    <property type="entry name" value="RmlC-like_jellyroll"/>
</dbReference>
<reference evidence="2" key="1">
    <citation type="submission" date="2022-11" db="UniProtKB">
        <authorList>
            <consortium name="WormBaseParasite"/>
        </authorList>
    </citation>
    <scope>IDENTIFICATION</scope>
</reference>
<dbReference type="Proteomes" id="UP000887540">
    <property type="component" value="Unplaced"/>
</dbReference>
<proteinExistence type="predicted"/>